<organism evidence="1">
    <name type="scientific">hydrothermal vent metagenome</name>
    <dbReference type="NCBI Taxonomy" id="652676"/>
    <lineage>
        <taxon>unclassified sequences</taxon>
        <taxon>metagenomes</taxon>
        <taxon>ecological metagenomes</taxon>
    </lineage>
</organism>
<accession>A0A3B1C0Z6</accession>
<sequence>MRENIKITSQTPCPGGFTHLRLAAEAIAATAKPGQWIIWGQRTLPIMRSDRQAGWIELLFTGEIPTKSDIEGPCGKPIILSDEHSRSLLVAHLTELPALIFFADRLRQRHNHSTLLLLQVDAQLPFKPAPCRIMVPGMPAGVIATLPLLAEWHIALRMASHQGLPGCFEGSVDELATQWLNKQSAADEIECLRLIDSNGVCFIKKQTTEP</sequence>
<dbReference type="EMBL" id="UOFX01000075">
    <property type="protein sequence ID" value="VAX10577.1"/>
    <property type="molecule type" value="Genomic_DNA"/>
</dbReference>
<proteinExistence type="predicted"/>
<dbReference type="AlphaFoldDB" id="A0A3B1C0Z6"/>
<gene>
    <name evidence="1" type="ORF">MNBD_GAMMA26-699</name>
</gene>
<evidence type="ECO:0000313" key="1">
    <source>
        <dbReference type="EMBL" id="VAX10577.1"/>
    </source>
</evidence>
<name>A0A3B1C0Z6_9ZZZZ</name>
<reference evidence="1" key="1">
    <citation type="submission" date="2018-06" db="EMBL/GenBank/DDBJ databases">
        <authorList>
            <person name="Zhirakovskaya E."/>
        </authorList>
    </citation>
    <scope>NUCLEOTIDE SEQUENCE</scope>
</reference>
<protein>
    <submittedName>
        <fullName evidence="1">Uncharacterized protein</fullName>
    </submittedName>
</protein>